<accession>A0A7H9BPU1</accession>
<dbReference type="PANTHER" id="PTHR33362">
    <property type="entry name" value="SIALIC ACID TRAP TRANSPORTER PERMEASE PROTEIN SIAT-RELATED"/>
    <property type="match status" value="1"/>
</dbReference>
<dbReference type="Proteomes" id="UP000509322">
    <property type="component" value="Chromosome 1"/>
</dbReference>
<feature type="transmembrane region" description="Helical" evidence="7">
    <location>
        <begin position="96"/>
        <end position="123"/>
    </location>
</feature>
<proteinExistence type="inferred from homology"/>
<keyword evidence="4 7" id="KW-0812">Transmembrane</keyword>
<evidence type="ECO:0000256" key="7">
    <source>
        <dbReference type="RuleBase" id="RU369079"/>
    </source>
</evidence>
<evidence type="ECO:0000256" key="5">
    <source>
        <dbReference type="ARBA" id="ARBA00022989"/>
    </source>
</evidence>
<dbReference type="InterPro" id="IPR010656">
    <property type="entry name" value="DctM"/>
</dbReference>
<comment type="subunit">
    <text evidence="7">The complex comprises the extracytoplasmic solute receptor protein and the two transmembrane proteins.</text>
</comment>
<dbReference type="EMBL" id="CP058689">
    <property type="protein sequence ID" value="QLH13043.1"/>
    <property type="molecule type" value="Genomic_DNA"/>
</dbReference>
<gene>
    <name evidence="9" type="ORF">HYQ43_01680</name>
</gene>
<evidence type="ECO:0000256" key="2">
    <source>
        <dbReference type="ARBA" id="ARBA00022475"/>
    </source>
</evidence>
<feature type="transmembrane region" description="Helical" evidence="7">
    <location>
        <begin position="402"/>
        <end position="422"/>
    </location>
</feature>
<dbReference type="PANTHER" id="PTHR33362:SF5">
    <property type="entry name" value="C4-DICARBOXYLATE TRAP TRANSPORTER LARGE PERMEASE PROTEIN DCTM"/>
    <property type="match status" value="1"/>
</dbReference>
<evidence type="ECO:0000256" key="6">
    <source>
        <dbReference type="ARBA" id="ARBA00023136"/>
    </source>
</evidence>
<evidence type="ECO:0000313" key="10">
    <source>
        <dbReference type="Proteomes" id="UP000509322"/>
    </source>
</evidence>
<evidence type="ECO:0000313" key="9">
    <source>
        <dbReference type="EMBL" id="QLH13043.1"/>
    </source>
</evidence>
<evidence type="ECO:0000256" key="4">
    <source>
        <dbReference type="ARBA" id="ARBA00022692"/>
    </source>
</evidence>
<keyword evidence="5 7" id="KW-1133">Transmembrane helix</keyword>
<dbReference type="AlphaFoldDB" id="A0A7H9BPU1"/>
<comment type="caution">
    <text evidence="7">Lacks conserved residue(s) required for the propagation of feature annotation.</text>
</comment>
<dbReference type="PIRSF" id="PIRSF006066">
    <property type="entry name" value="HI0050"/>
    <property type="match status" value="1"/>
</dbReference>
<evidence type="ECO:0000256" key="1">
    <source>
        <dbReference type="ARBA" id="ARBA00004429"/>
    </source>
</evidence>
<evidence type="ECO:0000256" key="3">
    <source>
        <dbReference type="ARBA" id="ARBA00022519"/>
    </source>
</evidence>
<comment type="function">
    <text evidence="7">Part of the tripartite ATP-independent periplasmic (TRAP) transport system.</text>
</comment>
<sequence length="427" mass="44642">MAALTGIFLLFALMIVGAPIAIALLVSGGGGLYLVGGSQLLVGIISTTPMGSVQNYEFATVPMFILMANFIIASGVGDDMFRVAKVWMGRVPGGLAHATALTGAAFGAISGSSTAAAATLSATSIPGMLRQGYDVHLATGVVAISGTLAMLIPPSVAMIIYALLAEMSVGKMLIAGVVPGIIVVLTIIATVSFLVWRNPEHAPSGESYSILEKIKVLRSTWSFIVLFAMVTGVIYTGVATPTEASAFGSFGALILALVRKTPPKKLLQAFRHTVIASCMIGFIVVSALIFGYFLTMSQVTQGIINAVVGSGISPWSVIIFLVVMYIVLGFFMDIIAILILTIPLVHPLIVQLGFDPVWFAVITIVVCEMGMVTPPLGMNVFVISKATGIPVGTVFRGSFPHVIAHLIAVAILLAFPGLVMWLPNTMG</sequence>
<feature type="transmembrane region" description="Helical" evidence="7">
    <location>
        <begin position="216"/>
        <end position="238"/>
    </location>
</feature>
<organism evidence="9 10">
    <name type="scientific">Paracoccus pantotrophus</name>
    <name type="common">Thiosphaera pantotropha</name>
    <dbReference type="NCBI Taxonomy" id="82367"/>
    <lineage>
        <taxon>Bacteria</taxon>
        <taxon>Pseudomonadati</taxon>
        <taxon>Pseudomonadota</taxon>
        <taxon>Alphaproteobacteria</taxon>
        <taxon>Rhodobacterales</taxon>
        <taxon>Paracoccaceae</taxon>
        <taxon>Paracoccus</taxon>
    </lineage>
</organism>
<dbReference type="GO" id="GO:0005886">
    <property type="term" value="C:plasma membrane"/>
    <property type="evidence" value="ECO:0007669"/>
    <property type="project" value="UniProtKB-SubCell"/>
</dbReference>
<feature type="transmembrane region" description="Helical" evidence="7">
    <location>
        <begin position="173"/>
        <end position="196"/>
    </location>
</feature>
<feature type="transmembrane region" description="Helical" evidence="7">
    <location>
        <begin position="274"/>
        <end position="295"/>
    </location>
</feature>
<dbReference type="NCBIfam" id="TIGR00786">
    <property type="entry name" value="dctM"/>
    <property type="match status" value="1"/>
</dbReference>
<feature type="transmembrane region" description="Helical" evidence="7">
    <location>
        <begin position="6"/>
        <end position="35"/>
    </location>
</feature>
<name>A0A7H9BPU1_PARPN</name>
<keyword evidence="6 7" id="KW-0472">Membrane</keyword>
<feature type="transmembrane region" description="Helical" evidence="7">
    <location>
        <begin position="135"/>
        <end position="161"/>
    </location>
</feature>
<feature type="domain" description="TRAP C4-dicarboxylate transport system permease DctM subunit" evidence="8">
    <location>
        <begin position="8"/>
        <end position="417"/>
    </location>
</feature>
<evidence type="ECO:0000259" key="8">
    <source>
        <dbReference type="Pfam" id="PF06808"/>
    </source>
</evidence>
<dbReference type="GO" id="GO:0022857">
    <property type="term" value="F:transmembrane transporter activity"/>
    <property type="evidence" value="ECO:0007669"/>
    <property type="project" value="UniProtKB-UniRule"/>
</dbReference>
<dbReference type="Pfam" id="PF06808">
    <property type="entry name" value="DctM"/>
    <property type="match status" value="1"/>
</dbReference>
<protein>
    <recommendedName>
        <fullName evidence="7">TRAP transporter large permease protein</fullName>
    </recommendedName>
</protein>
<comment type="subcellular location">
    <subcellularLocation>
        <location evidence="1 7">Cell inner membrane</location>
        <topology evidence="1 7">Multi-pass membrane protein</topology>
    </subcellularLocation>
</comment>
<comment type="similarity">
    <text evidence="7">Belongs to the TRAP transporter large permease family.</text>
</comment>
<keyword evidence="7" id="KW-0813">Transport</keyword>
<dbReference type="InterPro" id="IPR004681">
    <property type="entry name" value="TRAP_DctM"/>
</dbReference>
<reference evidence="9 10" key="1">
    <citation type="submission" date="2020-07" db="EMBL/GenBank/DDBJ databases">
        <title>The complete genome of Paracoccus pantotrophus ACCC 10489.</title>
        <authorList>
            <person name="Si Y."/>
        </authorList>
    </citation>
    <scope>NUCLEOTIDE SEQUENCE [LARGE SCALE GENOMIC DNA]</scope>
    <source>
        <strain evidence="10">ACCC 10489</strain>
    </source>
</reference>
<feature type="transmembrane region" description="Helical" evidence="7">
    <location>
        <begin position="357"/>
        <end position="382"/>
    </location>
</feature>
<keyword evidence="3 7" id="KW-0997">Cell inner membrane</keyword>
<feature type="transmembrane region" description="Helical" evidence="7">
    <location>
        <begin position="315"/>
        <end position="345"/>
    </location>
</feature>
<keyword evidence="2" id="KW-1003">Cell membrane</keyword>
<dbReference type="RefSeq" id="WP_179921403.1">
    <property type="nucleotide sequence ID" value="NZ_CP058689.1"/>
</dbReference>
<feature type="transmembrane region" description="Helical" evidence="7">
    <location>
        <begin position="56"/>
        <end position="76"/>
    </location>
</feature>